<dbReference type="AlphaFoldDB" id="E6PV18"/>
<keyword evidence="1" id="KW-0472">Membrane</keyword>
<sequence>MGHWSELAKVPVLITLWFWIIKIMATTVGETAADFLAVDLHAGLVATSLVMTGLFAVVLTAQMRARRYIPWLYWLTVVLISVVGTLLTDNLTDRLGLPLVVSAALFALALAATFIAWYAREGSLSIHSIVRGRREGFYWAAILFTFALGTAAGDLAAERLQFGYANSALVFGGLIALVTLAYYAFKANAVLAFWLAYILTRPFGATCGDWLSKPAAEGGMGLGTVGTSVLFLAVITLLVTYLTISRKDAPRPAV</sequence>
<feature type="transmembrane region" description="Helical" evidence="1">
    <location>
        <begin position="40"/>
        <end position="61"/>
    </location>
</feature>
<keyword evidence="1" id="KW-1133">Transmembrane helix</keyword>
<comment type="caution">
    <text evidence="2">The sequence shown here is derived from an EMBL/GenBank/DDBJ whole genome shotgun (WGS) entry which is preliminary data.</text>
</comment>
<evidence type="ECO:0000256" key="1">
    <source>
        <dbReference type="SAM" id="Phobius"/>
    </source>
</evidence>
<feature type="transmembrane region" description="Helical" evidence="1">
    <location>
        <begin position="99"/>
        <end position="117"/>
    </location>
</feature>
<feature type="transmembrane region" description="Helical" evidence="1">
    <location>
        <begin position="68"/>
        <end position="87"/>
    </location>
</feature>
<evidence type="ECO:0000313" key="2">
    <source>
        <dbReference type="EMBL" id="CBH98775.1"/>
    </source>
</evidence>
<organism evidence="2">
    <name type="scientific">mine drainage metagenome</name>
    <dbReference type="NCBI Taxonomy" id="410659"/>
    <lineage>
        <taxon>unclassified sequences</taxon>
        <taxon>metagenomes</taxon>
        <taxon>ecological metagenomes</taxon>
    </lineage>
</organism>
<feature type="transmembrane region" description="Helical" evidence="1">
    <location>
        <begin position="223"/>
        <end position="244"/>
    </location>
</feature>
<feature type="transmembrane region" description="Helical" evidence="1">
    <location>
        <begin position="192"/>
        <end position="211"/>
    </location>
</feature>
<feature type="transmembrane region" description="Helical" evidence="1">
    <location>
        <begin position="137"/>
        <end position="157"/>
    </location>
</feature>
<gene>
    <name evidence="2" type="ORF">CARN2_4257</name>
</gene>
<feature type="transmembrane region" description="Helical" evidence="1">
    <location>
        <begin position="163"/>
        <end position="185"/>
    </location>
</feature>
<dbReference type="EMBL" id="CABM01000061">
    <property type="protein sequence ID" value="CBH98775.1"/>
    <property type="molecule type" value="Genomic_DNA"/>
</dbReference>
<reference evidence="2" key="1">
    <citation type="submission" date="2009-10" db="EMBL/GenBank/DDBJ databases">
        <title>Diversity of trophic interactions inside an arsenic-rich microbial ecosystem.</title>
        <authorList>
            <person name="Bertin P.N."/>
            <person name="Heinrich-Salmeron A."/>
            <person name="Pelletier E."/>
            <person name="Goulhen-Chollet F."/>
            <person name="Arsene-Ploetze F."/>
            <person name="Gallien S."/>
            <person name="Calteau A."/>
            <person name="Vallenet D."/>
            <person name="Casiot C."/>
            <person name="Chane-Woon-Ming B."/>
            <person name="Giloteaux L."/>
            <person name="Barakat M."/>
            <person name="Bonnefoy V."/>
            <person name="Bruneel O."/>
            <person name="Chandler M."/>
            <person name="Cleiss J."/>
            <person name="Duran R."/>
            <person name="Elbaz-Poulichet F."/>
            <person name="Fonknechten N."/>
            <person name="Lauga B."/>
            <person name="Mornico D."/>
            <person name="Ortet P."/>
            <person name="Schaeffer C."/>
            <person name="Siguier P."/>
            <person name="Alexander Thil Smith A."/>
            <person name="Van Dorsselaer A."/>
            <person name="Weissenbach J."/>
            <person name="Medigue C."/>
            <person name="Le Paslier D."/>
        </authorList>
    </citation>
    <scope>NUCLEOTIDE SEQUENCE</scope>
</reference>
<name>E6PV18_9ZZZZ</name>
<keyword evidence="1" id="KW-0812">Transmembrane</keyword>
<protein>
    <submittedName>
        <fullName evidence="2">Putative Permease of the major facilitator superfamily</fullName>
    </submittedName>
</protein>
<accession>E6PV18</accession>
<dbReference type="InterPro" id="IPR007136">
    <property type="entry name" value="DUF347"/>
</dbReference>
<dbReference type="Pfam" id="PF03988">
    <property type="entry name" value="DUF347"/>
    <property type="match status" value="4"/>
</dbReference>
<proteinExistence type="predicted"/>
<feature type="transmembrane region" description="Helical" evidence="1">
    <location>
        <begin position="7"/>
        <end position="28"/>
    </location>
</feature>